<dbReference type="STRING" id="69771.A0A1V6P7P6"/>
<gene>
    <name evidence="2" type="ORF">PENDEC_c019G06800</name>
</gene>
<dbReference type="Pfam" id="PF10685">
    <property type="entry name" value="KGG"/>
    <property type="match status" value="1"/>
</dbReference>
<dbReference type="OrthoDB" id="2137750at2759"/>
<protein>
    <recommendedName>
        <fullName evidence="4">Conidiation-specific protein 10</fullName>
    </recommendedName>
</protein>
<dbReference type="InterPro" id="IPR019626">
    <property type="entry name" value="Stress-induced_KGG_rpt"/>
</dbReference>
<sequence>MLRSLHGLTPSLRSKPIVVGYGPRIATAAYGNHPNRGNFANRSREEMSAIGYRGGKKGGKARGTGGFHDMDPKKQREIASKGGRATRQAAAIEEAVEESKTGPTMFGGPSEEPSVVPPGFPEWKTTA</sequence>
<evidence type="ECO:0008006" key="4">
    <source>
        <dbReference type="Google" id="ProtNLM"/>
    </source>
</evidence>
<dbReference type="Proteomes" id="UP000191522">
    <property type="component" value="Unassembled WGS sequence"/>
</dbReference>
<accession>A0A1V6P7P6</accession>
<evidence type="ECO:0000313" key="2">
    <source>
        <dbReference type="EMBL" id="OQD72772.1"/>
    </source>
</evidence>
<feature type="region of interest" description="Disordered" evidence="1">
    <location>
        <begin position="51"/>
        <end position="127"/>
    </location>
</feature>
<feature type="compositionally biased region" description="Basic and acidic residues" evidence="1">
    <location>
        <begin position="68"/>
        <end position="79"/>
    </location>
</feature>
<evidence type="ECO:0000256" key="1">
    <source>
        <dbReference type="SAM" id="MobiDB-lite"/>
    </source>
</evidence>
<evidence type="ECO:0000313" key="3">
    <source>
        <dbReference type="Proteomes" id="UP000191522"/>
    </source>
</evidence>
<organism evidence="2 3">
    <name type="scientific">Penicillium decumbens</name>
    <dbReference type="NCBI Taxonomy" id="69771"/>
    <lineage>
        <taxon>Eukaryota</taxon>
        <taxon>Fungi</taxon>
        <taxon>Dikarya</taxon>
        <taxon>Ascomycota</taxon>
        <taxon>Pezizomycotina</taxon>
        <taxon>Eurotiomycetes</taxon>
        <taxon>Eurotiomycetidae</taxon>
        <taxon>Eurotiales</taxon>
        <taxon>Aspergillaceae</taxon>
        <taxon>Penicillium</taxon>
    </lineage>
</organism>
<comment type="caution">
    <text evidence="2">The sequence shown here is derived from an EMBL/GenBank/DDBJ whole genome shotgun (WGS) entry which is preliminary data.</text>
</comment>
<name>A0A1V6P7P6_PENDC</name>
<dbReference type="AlphaFoldDB" id="A0A1V6P7P6"/>
<proteinExistence type="predicted"/>
<dbReference type="EMBL" id="MDYL01000019">
    <property type="protein sequence ID" value="OQD72772.1"/>
    <property type="molecule type" value="Genomic_DNA"/>
</dbReference>
<reference evidence="3" key="1">
    <citation type="journal article" date="2017" name="Nat. Microbiol.">
        <title>Global analysis of biosynthetic gene clusters reveals vast potential of secondary metabolite production in Penicillium species.</title>
        <authorList>
            <person name="Nielsen J.C."/>
            <person name="Grijseels S."/>
            <person name="Prigent S."/>
            <person name="Ji B."/>
            <person name="Dainat J."/>
            <person name="Nielsen K.F."/>
            <person name="Frisvad J.C."/>
            <person name="Workman M."/>
            <person name="Nielsen J."/>
        </authorList>
    </citation>
    <scope>NUCLEOTIDE SEQUENCE [LARGE SCALE GENOMIC DNA]</scope>
    <source>
        <strain evidence="3">IBT 11843</strain>
    </source>
</reference>
<keyword evidence="3" id="KW-1185">Reference proteome</keyword>